<gene>
    <name evidence="1" type="ORF">EMEDMD4_880003</name>
</gene>
<accession>A0A508XB36</accession>
<dbReference type="EMBL" id="CABFNB010000159">
    <property type="protein sequence ID" value="VTZ65504.1"/>
    <property type="molecule type" value="Genomic_DNA"/>
</dbReference>
<dbReference type="AlphaFoldDB" id="A0A508XB36"/>
<protein>
    <submittedName>
        <fullName evidence="1">Uncharacterized protein</fullName>
    </submittedName>
</protein>
<proteinExistence type="predicted"/>
<dbReference type="Proteomes" id="UP000507954">
    <property type="component" value="Unassembled WGS sequence"/>
</dbReference>
<name>A0A508XB36_9HYPH</name>
<sequence>MELPRSATGCQSIILLWDPDGRLRILFNDRRGDHSSGLIHVFKNCNPFFAVPPTNNSQSVTAGPSPYPGTRILWESSSRSQHAFVAELGHHYGLGIEPPSSAKPRMIEPSIETTHAPSVHQACCGGRNQSEPP</sequence>
<organism evidence="1">
    <name type="scientific">Sinorhizobium medicae</name>
    <dbReference type="NCBI Taxonomy" id="110321"/>
    <lineage>
        <taxon>Bacteria</taxon>
        <taxon>Pseudomonadati</taxon>
        <taxon>Pseudomonadota</taxon>
        <taxon>Alphaproteobacteria</taxon>
        <taxon>Hyphomicrobiales</taxon>
        <taxon>Rhizobiaceae</taxon>
        <taxon>Sinorhizobium/Ensifer group</taxon>
        <taxon>Sinorhizobium</taxon>
    </lineage>
</organism>
<evidence type="ECO:0000313" key="1">
    <source>
        <dbReference type="EMBL" id="VTZ65504.1"/>
    </source>
</evidence>
<reference evidence="1" key="1">
    <citation type="submission" date="2019-06" db="EMBL/GenBank/DDBJ databases">
        <authorList>
            <person name="Le Quere A."/>
            <person name="Colella S."/>
        </authorList>
    </citation>
    <scope>NUCLEOTIDE SEQUENCE</scope>
    <source>
        <strain evidence="1">EmedicaeMD41</strain>
    </source>
</reference>